<dbReference type="InterPro" id="IPR045058">
    <property type="entry name" value="GIMA/IAN/Toc"/>
</dbReference>
<name>A0ABR3L340_9TELE</name>
<evidence type="ECO:0000313" key="6">
    <source>
        <dbReference type="Proteomes" id="UP001558613"/>
    </source>
</evidence>
<proteinExistence type="inferred from homology"/>
<accession>A0ABR3L340</accession>
<dbReference type="PANTHER" id="PTHR10903">
    <property type="entry name" value="GTPASE, IMAP FAMILY MEMBER-RELATED"/>
    <property type="match status" value="1"/>
</dbReference>
<feature type="domain" description="AIG1-type G" evidence="4">
    <location>
        <begin position="33"/>
        <end position="166"/>
    </location>
</feature>
<evidence type="ECO:0000256" key="3">
    <source>
        <dbReference type="ARBA" id="ARBA00023134"/>
    </source>
</evidence>
<evidence type="ECO:0000256" key="1">
    <source>
        <dbReference type="ARBA" id="ARBA00008535"/>
    </source>
</evidence>
<evidence type="ECO:0000259" key="4">
    <source>
        <dbReference type="Pfam" id="PF04548"/>
    </source>
</evidence>
<organism evidence="5 6">
    <name type="scientific">Cirrhinus molitorella</name>
    <name type="common">mud carp</name>
    <dbReference type="NCBI Taxonomy" id="172907"/>
    <lineage>
        <taxon>Eukaryota</taxon>
        <taxon>Metazoa</taxon>
        <taxon>Chordata</taxon>
        <taxon>Craniata</taxon>
        <taxon>Vertebrata</taxon>
        <taxon>Euteleostomi</taxon>
        <taxon>Actinopterygii</taxon>
        <taxon>Neopterygii</taxon>
        <taxon>Teleostei</taxon>
        <taxon>Ostariophysi</taxon>
        <taxon>Cypriniformes</taxon>
        <taxon>Cyprinidae</taxon>
        <taxon>Labeoninae</taxon>
        <taxon>Labeonini</taxon>
        <taxon>Cirrhinus</taxon>
    </lineage>
</organism>
<gene>
    <name evidence="5" type="ORF">QQF64_034645</name>
</gene>
<evidence type="ECO:0000313" key="5">
    <source>
        <dbReference type="EMBL" id="KAL1246511.1"/>
    </source>
</evidence>
<reference evidence="5 6" key="1">
    <citation type="submission" date="2023-09" db="EMBL/GenBank/DDBJ databases">
        <authorList>
            <person name="Wang M."/>
        </authorList>
    </citation>
    <scope>NUCLEOTIDE SEQUENCE [LARGE SCALE GENOMIC DNA]</scope>
    <source>
        <strain evidence="5">GT-2023</strain>
        <tissue evidence="5">Liver</tissue>
    </source>
</reference>
<dbReference type="Proteomes" id="UP001558613">
    <property type="component" value="Unassembled WGS sequence"/>
</dbReference>
<dbReference type="InterPro" id="IPR027417">
    <property type="entry name" value="P-loop_NTPase"/>
</dbReference>
<dbReference type="EMBL" id="JAYMGO010000229">
    <property type="protein sequence ID" value="KAL1246511.1"/>
    <property type="molecule type" value="Genomic_DNA"/>
</dbReference>
<dbReference type="Gene3D" id="3.40.50.300">
    <property type="entry name" value="P-loop containing nucleotide triphosphate hydrolases"/>
    <property type="match status" value="2"/>
</dbReference>
<dbReference type="PANTHER" id="PTHR10903:SF170">
    <property type="entry name" value="GTPASE IMAP FAMILY MEMBER 7"/>
    <property type="match status" value="1"/>
</dbReference>
<evidence type="ECO:0000256" key="2">
    <source>
        <dbReference type="ARBA" id="ARBA00022741"/>
    </source>
</evidence>
<keyword evidence="2" id="KW-0547">Nucleotide-binding</keyword>
<sequence length="372" mass="41864">MAHSAMIAACGHARSSSWSIDSLPPNFSEVTPLRIVLLGKSVSENSRVGNFILGRAAFDSEASPGIIERLRGRLKDRHVIIIKSPQLLQTNISHHQITQTVRDCVNLSDPGPHVFIVTLQHNDFTEEELRRVKIVLKEFSDEAIKRTIVITTNEETHDANELIQELNTECGGGHLQLDHKNEECPALSPDEQDVRRCFHQSCPEPHALLLVFKSGTFTEQDRDALKLINLIFGEGSSEYVIVVFMHEEQEYVSIKDSDTELVKSLLQTNRHLHYHLQKNGDLLQVQKLLESIEKMVEEKGGHQLKIPEHPIPFWMKEATVCQTTNKIHKASAGAEKSLECVRIVLIGKTGVGEECNWKTPSWHVTCFSQGPV</sequence>
<keyword evidence="3" id="KW-0342">GTP-binding</keyword>
<comment type="similarity">
    <text evidence="1">Belongs to the TRAFAC class TrmE-Era-EngA-EngB-Septin-like GTPase superfamily. AIG1/Toc34/Toc159-like paraseptin GTPase family. IAN subfamily.</text>
</comment>
<dbReference type="Pfam" id="PF04548">
    <property type="entry name" value="AIG1"/>
    <property type="match status" value="2"/>
</dbReference>
<feature type="domain" description="AIG1-type G" evidence="4">
    <location>
        <begin position="192"/>
        <end position="303"/>
    </location>
</feature>
<keyword evidence="6" id="KW-1185">Reference proteome</keyword>
<protein>
    <recommendedName>
        <fullName evidence="4">AIG1-type G domain-containing protein</fullName>
    </recommendedName>
</protein>
<dbReference type="InterPro" id="IPR006703">
    <property type="entry name" value="G_AIG1"/>
</dbReference>
<comment type="caution">
    <text evidence="5">The sequence shown here is derived from an EMBL/GenBank/DDBJ whole genome shotgun (WGS) entry which is preliminary data.</text>
</comment>